<evidence type="ECO:0000313" key="2">
    <source>
        <dbReference type="Proteomes" id="UP001549031"/>
    </source>
</evidence>
<accession>A0ABV2H7E2</accession>
<organism evidence="1 2">
    <name type="scientific">Pseudorhizobium tarimense</name>
    <dbReference type="NCBI Taxonomy" id="1079109"/>
    <lineage>
        <taxon>Bacteria</taxon>
        <taxon>Pseudomonadati</taxon>
        <taxon>Pseudomonadota</taxon>
        <taxon>Alphaproteobacteria</taxon>
        <taxon>Hyphomicrobiales</taxon>
        <taxon>Rhizobiaceae</taxon>
        <taxon>Rhizobium/Agrobacterium group</taxon>
        <taxon>Pseudorhizobium</taxon>
    </lineage>
</organism>
<dbReference type="EMBL" id="JBEPLJ010000008">
    <property type="protein sequence ID" value="MET3586147.1"/>
    <property type="molecule type" value="Genomic_DNA"/>
</dbReference>
<dbReference type="Proteomes" id="UP001549031">
    <property type="component" value="Unassembled WGS sequence"/>
</dbReference>
<sequence length="31" mass="3112">MQSLKQGYRALVVGANGGIGSAVAARLRAVP</sequence>
<keyword evidence="2" id="KW-1185">Reference proteome</keyword>
<name>A0ABV2H7E2_9HYPH</name>
<evidence type="ECO:0000313" key="1">
    <source>
        <dbReference type="EMBL" id="MET3586147.1"/>
    </source>
</evidence>
<dbReference type="SUPFAM" id="SSF51735">
    <property type="entry name" value="NAD(P)-binding Rossmann-fold domains"/>
    <property type="match status" value="1"/>
</dbReference>
<gene>
    <name evidence="1" type="ORF">ABID21_002264</name>
</gene>
<dbReference type="InterPro" id="IPR036291">
    <property type="entry name" value="NAD(P)-bd_dom_sf"/>
</dbReference>
<reference evidence="1 2" key="1">
    <citation type="submission" date="2024-06" db="EMBL/GenBank/DDBJ databases">
        <title>Genomic Encyclopedia of Type Strains, Phase IV (KMG-IV): sequencing the most valuable type-strain genomes for metagenomic binning, comparative biology and taxonomic classification.</title>
        <authorList>
            <person name="Goeker M."/>
        </authorList>
    </citation>
    <scope>NUCLEOTIDE SEQUENCE [LARGE SCALE GENOMIC DNA]</scope>
    <source>
        <strain evidence="1 2">DSM 105042</strain>
    </source>
</reference>
<proteinExistence type="predicted"/>
<comment type="caution">
    <text evidence="1">The sequence shown here is derived from an EMBL/GenBank/DDBJ whole genome shotgun (WGS) entry which is preliminary data.</text>
</comment>
<protein>
    <submittedName>
        <fullName evidence="1">NAD(P)-dependent dehydrogenase (Short-subunit alcohol dehydrogenase family)</fullName>
    </submittedName>
</protein>